<dbReference type="GO" id="GO:1902626">
    <property type="term" value="P:assembly of large subunit precursor of preribosome"/>
    <property type="evidence" value="ECO:0007669"/>
    <property type="project" value="EnsemblFungi"/>
</dbReference>
<comment type="subcellular location">
    <subcellularLocation>
        <location evidence="1 4">Nucleus</location>
        <location evidence="1 4">Nucleolus</location>
    </subcellularLocation>
</comment>
<dbReference type="STRING" id="1344416.A0A139APH1"/>
<feature type="region of interest" description="Disordered" evidence="5">
    <location>
        <begin position="335"/>
        <end position="364"/>
    </location>
</feature>
<evidence type="ECO:0000256" key="1">
    <source>
        <dbReference type="ARBA" id="ARBA00004604"/>
    </source>
</evidence>
<gene>
    <name evidence="7" type="ORF">M427DRAFT_109425</name>
</gene>
<dbReference type="PROSITE" id="PS50833">
    <property type="entry name" value="BRIX"/>
    <property type="match status" value="1"/>
</dbReference>
<evidence type="ECO:0000313" key="7">
    <source>
        <dbReference type="EMBL" id="KXS18622.1"/>
    </source>
</evidence>
<dbReference type="PANTHER" id="PTHR12728">
    <property type="entry name" value="BRIX DOMAIN CONTAINING PROTEIN"/>
    <property type="match status" value="1"/>
</dbReference>
<evidence type="ECO:0000259" key="6">
    <source>
        <dbReference type="PROSITE" id="PS50833"/>
    </source>
</evidence>
<dbReference type="GO" id="GO:0008312">
    <property type="term" value="F:7S RNA binding"/>
    <property type="evidence" value="ECO:0007669"/>
    <property type="project" value="EnsemblFungi"/>
</dbReference>
<dbReference type="InterPro" id="IPR039770">
    <property type="entry name" value="Rpf2"/>
</dbReference>
<dbReference type="GO" id="GO:0000466">
    <property type="term" value="P:maturation of 5.8S rRNA from tricistronic rRNA transcript (SSU-rRNA, 5.8S rRNA, LSU-rRNA)"/>
    <property type="evidence" value="ECO:0007669"/>
    <property type="project" value="EnsemblFungi"/>
</dbReference>
<evidence type="ECO:0000313" key="8">
    <source>
        <dbReference type="Proteomes" id="UP000070544"/>
    </source>
</evidence>
<evidence type="ECO:0000256" key="3">
    <source>
        <dbReference type="ARBA" id="ARBA00023242"/>
    </source>
</evidence>
<keyword evidence="8" id="KW-1185">Reference proteome</keyword>
<feature type="domain" description="Brix" evidence="6">
    <location>
        <begin position="28"/>
        <end position="246"/>
    </location>
</feature>
<accession>A0A139APH1</accession>
<protein>
    <recommendedName>
        <fullName evidence="4">Ribosome production factor 2 homolog</fullName>
    </recommendedName>
    <alternativeName>
        <fullName evidence="4">Ribosome biogenesis protein RPF2 homolog</fullName>
    </alternativeName>
</protein>
<proteinExistence type="inferred from homology"/>
<dbReference type="SMART" id="SM00879">
    <property type="entry name" value="Brix"/>
    <property type="match status" value="1"/>
</dbReference>
<dbReference type="PANTHER" id="PTHR12728:SF0">
    <property type="entry name" value="RIBOSOME PRODUCTION FACTOR 2 HOMOLOG"/>
    <property type="match status" value="1"/>
</dbReference>
<dbReference type="Pfam" id="PF04427">
    <property type="entry name" value="Brix"/>
    <property type="match status" value="1"/>
</dbReference>
<evidence type="ECO:0000256" key="5">
    <source>
        <dbReference type="SAM" id="MobiDB-lite"/>
    </source>
</evidence>
<evidence type="ECO:0000256" key="2">
    <source>
        <dbReference type="ARBA" id="ARBA00010782"/>
    </source>
</evidence>
<feature type="region of interest" description="Disordered" evidence="5">
    <location>
        <begin position="300"/>
        <end position="320"/>
    </location>
</feature>
<organism evidence="7 8">
    <name type="scientific">Gonapodya prolifera (strain JEL478)</name>
    <name type="common">Monoblepharis prolifera</name>
    <dbReference type="NCBI Taxonomy" id="1344416"/>
    <lineage>
        <taxon>Eukaryota</taxon>
        <taxon>Fungi</taxon>
        <taxon>Fungi incertae sedis</taxon>
        <taxon>Chytridiomycota</taxon>
        <taxon>Chytridiomycota incertae sedis</taxon>
        <taxon>Monoblepharidomycetes</taxon>
        <taxon>Monoblepharidales</taxon>
        <taxon>Gonapodyaceae</taxon>
        <taxon>Gonapodya</taxon>
    </lineage>
</organism>
<dbReference type="GO" id="GO:0008097">
    <property type="term" value="F:5S rRNA binding"/>
    <property type="evidence" value="ECO:0007669"/>
    <property type="project" value="EnsemblFungi"/>
</dbReference>
<dbReference type="OMA" id="VGLKPMF"/>
<dbReference type="InterPro" id="IPR007109">
    <property type="entry name" value="Brix"/>
</dbReference>
<dbReference type="EMBL" id="KQ965741">
    <property type="protein sequence ID" value="KXS18622.1"/>
    <property type="molecule type" value="Genomic_DNA"/>
</dbReference>
<dbReference type="AlphaFoldDB" id="A0A139APH1"/>
<sequence length="364" mass="39581">MIRTPKPKTARGRRILDDRAPKLVENTKKCVFVRGSTTSLAVTEALRDFYLLKKPHAIHLPRRHAIHPFDDLAPLHDMCRKHDSSLALVATHSKKRPDGLTFARLFDGEVLDMVEVGVSGWAGLDMFKVPKPPLGTRPLLVFSGPLFTSLPALRTLRSMLIDLYRGDAADHLAIPEGVQYVVTVTADPAFEPTEDGDGSGCRVHLRTYKTALKRVEGVKTLPRVELEEMGPRADMVVRRWREGDSDVMREAMKVPKEIKNQTAKTKNITHTPLGDRVGTVHMRSQQLNKLELRKMKAFKKTAASGRGSGKAVEGGSAAGAAVEAGEVAGAVVEASAKKGNPGAKGKGKRAAEGGDAGVKKRKKA</sequence>
<feature type="compositionally biased region" description="Low complexity" evidence="5">
    <location>
        <begin position="309"/>
        <end position="320"/>
    </location>
</feature>
<dbReference type="OrthoDB" id="407658at2759"/>
<name>A0A139APH1_GONPJ</name>
<dbReference type="Proteomes" id="UP000070544">
    <property type="component" value="Unassembled WGS sequence"/>
</dbReference>
<comment type="similarity">
    <text evidence="2 4">Belongs to the RPF2 family.</text>
</comment>
<dbReference type="GO" id="GO:0000463">
    <property type="term" value="P:maturation of LSU-rRNA from tricistronic rRNA transcript (SSU-rRNA, 5.8S rRNA, LSU-rRNA)"/>
    <property type="evidence" value="ECO:0007669"/>
    <property type="project" value="EnsemblFungi"/>
</dbReference>
<reference evidence="7 8" key="1">
    <citation type="journal article" date="2015" name="Genome Biol. Evol.">
        <title>Phylogenomic analyses indicate that early fungi evolved digesting cell walls of algal ancestors of land plants.</title>
        <authorList>
            <person name="Chang Y."/>
            <person name="Wang S."/>
            <person name="Sekimoto S."/>
            <person name="Aerts A.L."/>
            <person name="Choi C."/>
            <person name="Clum A."/>
            <person name="LaButti K.M."/>
            <person name="Lindquist E.A."/>
            <person name="Yee Ngan C."/>
            <person name="Ohm R.A."/>
            <person name="Salamov A.A."/>
            <person name="Grigoriev I.V."/>
            <person name="Spatafora J.W."/>
            <person name="Berbee M.L."/>
        </authorList>
    </citation>
    <scope>NUCLEOTIDE SEQUENCE [LARGE SCALE GENOMIC DNA]</scope>
    <source>
        <strain evidence="7 8">JEL478</strain>
    </source>
</reference>
<keyword evidence="3 4" id="KW-0539">Nucleus</keyword>
<evidence type="ECO:0000256" key="4">
    <source>
        <dbReference type="RuleBase" id="RU367086"/>
    </source>
</evidence>
<dbReference type="GO" id="GO:0005730">
    <property type="term" value="C:nucleolus"/>
    <property type="evidence" value="ECO:0007669"/>
    <property type="project" value="UniProtKB-SubCell"/>
</dbReference>